<feature type="binding site" evidence="12">
    <location>
        <position position="393"/>
    </location>
    <ligand>
        <name>L-serine</name>
        <dbReference type="ChEBI" id="CHEBI:33384"/>
    </ligand>
</feature>
<evidence type="ECO:0000256" key="11">
    <source>
        <dbReference type="ARBA" id="ARBA00048823"/>
    </source>
</evidence>
<organism evidence="16 17">
    <name type="scientific">Mesorhizobium sanjuanii</name>
    <dbReference type="NCBI Taxonomy" id="2037900"/>
    <lineage>
        <taxon>Bacteria</taxon>
        <taxon>Pseudomonadati</taxon>
        <taxon>Pseudomonadota</taxon>
        <taxon>Alphaproteobacteria</taxon>
        <taxon>Hyphomicrobiales</taxon>
        <taxon>Phyllobacteriaceae</taxon>
        <taxon>Mesorhizobium</taxon>
    </lineage>
</organism>
<feature type="binding site" evidence="13">
    <location>
        <position position="239"/>
    </location>
    <ligand>
        <name>L-serine</name>
        <dbReference type="ChEBI" id="CHEBI:33384"/>
    </ligand>
</feature>
<keyword evidence="6 12" id="KW-0547">Nucleotide-binding</keyword>
<feature type="binding site" evidence="12">
    <location>
        <begin position="239"/>
        <end position="241"/>
    </location>
    <ligand>
        <name>L-serine</name>
        <dbReference type="ChEBI" id="CHEBI:33384"/>
    </ligand>
</feature>
<gene>
    <name evidence="12" type="primary">serS</name>
    <name evidence="16" type="ORF">CN311_28360</name>
</gene>
<protein>
    <recommendedName>
        <fullName evidence="12">Serine--tRNA ligase</fullName>
        <ecNumber evidence="12">6.1.1.11</ecNumber>
    </recommendedName>
    <alternativeName>
        <fullName evidence="12">Seryl-tRNA synthetase</fullName>
        <shortName evidence="12">SerRS</shortName>
    </alternativeName>
    <alternativeName>
        <fullName evidence="12">Seryl-tRNA(Ser/Sec) synthetase</fullName>
    </alternativeName>
</protein>
<feature type="binding site" evidence="12 14">
    <location>
        <begin position="357"/>
        <end position="360"/>
    </location>
    <ligand>
        <name>ATP</name>
        <dbReference type="ChEBI" id="CHEBI:30616"/>
    </ligand>
</feature>
<evidence type="ECO:0000256" key="3">
    <source>
        <dbReference type="ARBA" id="ARBA00010728"/>
    </source>
</evidence>
<name>A0A2A6F722_9HYPH</name>
<sequence>MLDIKWIRDNPKALAEALRKRSWSAEDAQSTVDDLIARDEARREHLTELQTRQERRNAASKEIGNAMRSGDSALAEKLKAEVGEIKAFIQNGEARERELDKALNDALAVLPNVPLDDVPVGKDEHDNVVKHIVGTAPTRPNWVKEHFEIGEALGMMDFERAARLSGSRFTVLKGGLARMERALGQFMLDLHTTEHGYEEIQPPLMVRDEVLYGTGQLPKFEEDLFFAPHGDGRLGLIPTAEVPLTNLVREEITAHEKLPLRYTALTPCFRSEAGSAGRDTRGMLRQHQFYKVELVSITDQESSLAEHERMTECAEEVLKRLELPFRTMTLCTGDMGFGSQKTYDIEVWLPGQNAYREISSCSVCGDFQARRMDARYKDRDGKGNRFVHTLNGSGTAVGRALIAVIENYQNEDGGVTIPEALRPYMGGLAKIESK</sequence>
<evidence type="ECO:0000313" key="16">
    <source>
        <dbReference type="EMBL" id="PDQ17760.1"/>
    </source>
</evidence>
<dbReference type="PANTHER" id="PTHR43697">
    <property type="entry name" value="SERYL-TRNA SYNTHETASE"/>
    <property type="match status" value="1"/>
</dbReference>
<evidence type="ECO:0000256" key="10">
    <source>
        <dbReference type="ARBA" id="ARBA00047929"/>
    </source>
</evidence>
<dbReference type="CDD" id="cd00770">
    <property type="entry name" value="SerRS_core"/>
    <property type="match status" value="1"/>
</dbReference>
<dbReference type="GO" id="GO:0006434">
    <property type="term" value="P:seryl-tRNA aminoacylation"/>
    <property type="evidence" value="ECO:0007669"/>
    <property type="project" value="UniProtKB-UniRule"/>
</dbReference>
<dbReference type="InterPro" id="IPR045864">
    <property type="entry name" value="aa-tRNA-synth_II/BPL/LPL"/>
</dbReference>
<feature type="binding site" evidence="12 14">
    <location>
        <begin position="270"/>
        <end position="272"/>
    </location>
    <ligand>
        <name>ATP</name>
        <dbReference type="ChEBI" id="CHEBI:30616"/>
    </ligand>
</feature>
<dbReference type="InterPro" id="IPR033729">
    <property type="entry name" value="SerRS_core"/>
</dbReference>
<comment type="function">
    <text evidence="12">Catalyzes the attachment of serine to tRNA(Ser). Is also able to aminoacylate tRNA(Sec) with serine, to form the misacylated tRNA L-seryl-tRNA(Sec), which will be further converted into selenocysteinyl-tRNA(Sec).</text>
</comment>
<dbReference type="UniPathway" id="UPA00906">
    <property type="reaction ID" value="UER00895"/>
</dbReference>
<keyword evidence="4 12" id="KW-0963">Cytoplasm</keyword>
<accession>A0A2A6F722</accession>
<reference evidence="16 17" key="1">
    <citation type="submission" date="2017-09" db="EMBL/GenBank/DDBJ databases">
        <title>Mesorhizobum sanjuanii sp. nov. isolated from nodules of Lotus tenuis in saline-alkaline lowlands of Flooding Pampa.</title>
        <authorList>
            <person name="Sannazzaro A.I."/>
            <person name="Torres Tejerizo G.A."/>
            <person name="Fontana F."/>
            <person name="Cumpa Velazquez L.M."/>
            <person name="Hansen L."/>
            <person name="Pistorio M."/>
            <person name="Estrella M.J."/>
        </authorList>
    </citation>
    <scope>NUCLEOTIDE SEQUENCE [LARGE SCALE GENOMIC DNA]</scope>
    <source>
        <strain evidence="16 17">BSA136</strain>
    </source>
</reference>
<dbReference type="Pfam" id="PF02403">
    <property type="entry name" value="Seryl_tRNA_N"/>
    <property type="match status" value="1"/>
</dbReference>
<comment type="catalytic activity">
    <reaction evidence="11 12">
        <text>tRNA(Ser) + L-serine + ATP = L-seryl-tRNA(Ser) + AMP + diphosphate + H(+)</text>
        <dbReference type="Rhea" id="RHEA:12292"/>
        <dbReference type="Rhea" id="RHEA-COMP:9669"/>
        <dbReference type="Rhea" id="RHEA-COMP:9703"/>
        <dbReference type="ChEBI" id="CHEBI:15378"/>
        <dbReference type="ChEBI" id="CHEBI:30616"/>
        <dbReference type="ChEBI" id="CHEBI:33019"/>
        <dbReference type="ChEBI" id="CHEBI:33384"/>
        <dbReference type="ChEBI" id="CHEBI:78442"/>
        <dbReference type="ChEBI" id="CHEBI:78533"/>
        <dbReference type="ChEBI" id="CHEBI:456215"/>
        <dbReference type="EC" id="6.1.1.11"/>
    </reaction>
</comment>
<dbReference type="PANTHER" id="PTHR43697:SF1">
    <property type="entry name" value="SERINE--TRNA LIGASE"/>
    <property type="match status" value="1"/>
</dbReference>
<keyword evidence="5 12" id="KW-0436">Ligase</keyword>
<dbReference type="RefSeq" id="WP_097576934.1">
    <property type="nucleotide sequence ID" value="NZ_NWQG01000232.1"/>
</dbReference>
<comment type="caution">
    <text evidence="12">Lacks conserved residue(s) required for the propagation of feature annotation.</text>
</comment>
<feature type="binding site" evidence="12 13">
    <location>
        <position position="293"/>
    </location>
    <ligand>
        <name>L-serine</name>
        <dbReference type="ChEBI" id="CHEBI:33384"/>
    </ligand>
</feature>
<keyword evidence="8 12" id="KW-0648">Protein biosynthesis</keyword>
<comment type="subunit">
    <text evidence="12">Homodimer. The tRNA molecule binds across the dimer.</text>
</comment>
<evidence type="ECO:0000259" key="15">
    <source>
        <dbReference type="PROSITE" id="PS50862"/>
    </source>
</evidence>
<keyword evidence="7 12" id="KW-0067">ATP-binding</keyword>
<dbReference type="AlphaFoldDB" id="A0A2A6F722"/>
<keyword evidence="9 12" id="KW-0030">Aminoacyl-tRNA synthetase</keyword>
<dbReference type="Gene3D" id="3.30.930.10">
    <property type="entry name" value="Bira Bifunctional Protein, Domain 2"/>
    <property type="match status" value="1"/>
</dbReference>
<dbReference type="Proteomes" id="UP000219182">
    <property type="component" value="Unassembled WGS sequence"/>
</dbReference>
<evidence type="ECO:0000256" key="8">
    <source>
        <dbReference type="ARBA" id="ARBA00022917"/>
    </source>
</evidence>
<dbReference type="SUPFAM" id="SSF46589">
    <property type="entry name" value="tRNA-binding arm"/>
    <property type="match status" value="1"/>
</dbReference>
<evidence type="ECO:0000256" key="14">
    <source>
        <dbReference type="PIRSR" id="PIRSR001529-2"/>
    </source>
</evidence>
<evidence type="ECO:0000313" key="17">
    <source>
        <dbReference type="Proteomes" id="UP000219182"/>
    </source>
</evidence>
<dbReference type="PROSITE" id="PS50862">
    <property type="entry name" value="AA_TRNA_LIGASE_II"/>
    <property type="match status" value="1"/>
</dbReference>
<evidence type="ECO:0000256" key="1">
    <source>
        <dbReference type="ARBA" id="ARBA00004496"/>
    </source>
</evidence>
<dbReference type="GO" id="GO:0005737">
    <property type="term" value="C:cytoplasm"/>
    <property type="evidence" value="ECO:0007669"/>
    <property type="project" value="UniProtKB-SubCell"/>
</dbReference>
<dbReference type="PIRSF" id="PIRSF001529">
    <property type="entry name" value="Ser-tRNA-synth_IIa"/>
    <property type="match status" value="1"/>
</dbReference>
<feature type="binding site" evidence="13">
    <location>
        <position position="391"/>
    </location>
    <ligand>
        <name>L-serine</name>
        <dbReference type="ChEBI" id="CHEBI:33384"/>
    </ligand>
</feature>
<comment type="subcellular location">
    <subcellularLocation>
        <location evidence="1 12">Cytoplasm</location>
    </subcellularLocation>
</comment>
<evidence type="ECO:0000256" key="5">
    <source>
        <dbReference type="ARBA" id="ARBA00022598"/>
    </source>
</evidence>
<dbReference type="HAMAP" id="MF_00176">
    <property type="entry name" value="Ser_tRNA_synth_type1"/>
    <property type="match status" value="1"/>
</dbReference>
<evidence type="ECO:0000256" key="13">
    <source>
        <dbReference type="PIRSR" id="PIRSR001529-1"/>
    </source>
</evidence>
<dbReference type="GO" id="GO:0005524">
    <property type="term" value="F:ATP binding"/>
    <property type="evidence" value="ECO:0007669"/>
    <property type="project" value="UniProtKB-UniRule"/>
</dbReference>
<comment type="pathway">
    <text evidence="2 12">Aminoacyl-tRNA biosynthesis; selenocysteinyl-tRNA(Sec) biosynthesis; L-seryl-tRNA(Sec) from L-serine and tRNA(Sec): step 1/1.</text>
</comment>
<dbReference type="GO" id="GO:0004828">
    <property type="term" value="F:serine-tRNA ligase activity"/>
    <property type="evidence" value="ECO:0007669"/>
    <property type="project" value="UniProtKB-UniRule"/>
</dbReference>
<dbReference type="NCBIfam" id="TIGR00414">
    <property type="entry name" value="serS"/>
    <property type="match status" value="1"/>
</dbReference>
<comment type="catalytic activity">
    <reaction evidence="10 12">
        <text>tRNA(Sec) + L-serine + ATP = L-seryl-tRNA(Sec) + AMP + diphosphate + H(+)</text>
        <dbReference type="Rhea" id="RHEA:42580"/>
        <dbReference type="Rhea" id="RHEA-COMP:9742"/>
        <dbReference type="Rhea" id="RHEA-COMP:10128"/>
        <dbReference type="ChEBI" id="CHEBI:15378"/>
        <dbReference type="ChEBI" id="CHEBI:30616"/>
        <dbReference type="ChEBI" id="CHEBI:33019"/>
        <dbReference type="ChEBI" id="CHEBI:33384"/>
        <dbReference type="ChEBI" id="CHEBI:78442"/>
        <dbReference type="ChEBI" id="CHEBI:78533"/>
        <dbReference type="ChEBI" id="CHEBI:456215"/>
        <dbReference type="EC" id="6.1.1.11"/>
    </reaction>
</comment>
<dbReference type="InterPro" id="IPR015866">
    <property type="entry name" value="Ser-tRNA-synth_1_N"/>
</dbReference>
<evidence type="ECO:0000256" key="4">
    <source>
        <dbReference type="ARBA" id="ARBA00022490"/>
    </source>
</evidence>
<comment type="domain">
    <text evidence="12">Consists of two distinct domains, a catalytic core and a N-terminal extension that is involved in tRNA binding.</text>
</comment>
<dbReference type="InterPro" id="IPR006195">
    <property type="entry name" value="aa-tRNA-synth_II"/>
</dbReference>
<proteinExistence type="inferred from homology"/>
<dbReference type="EMBL" id="NWQG01000232">
    <property type="protein sequence ID" value="PDQ17760.1"/>
    <property type="molecule type" value="Genomic_DNA"/>
</dbReference>
<dbReference type="Gene3D" id="1.10.287.40">
    <property type="entry name" value="Serine-tRNA synthetase, tRNA binding domain"/>
    <property type="match status" value="1"/>
</dbReference>
<comment type="similarity">
    <text evidence="3 12">Belongs to the class-II aminoacyl-tRNA synthetase family. Type-1 seryl-tRNA synthetase subfamily.</text>
</comment>
<dbReference type="PRINTS" id="PR00981">
    <property type="entry name" value="TRNASYNTHSER"/>
</dbReference>
<comment type="caution">
    <text evidence="16">The sequence shown here is derived from an EMBL/GenBank/DDBJ whole genome shotgun (WGS) entry which is preliminary data.</text>
</comment>
<dbReference type="InterPro" id="IPR010978">
    <property type="entry name" value="tRNA-bd_arm"/>
</dbReference>
<evidence type="ECO:0000256" key="2">
    <source>
        <dbReference type="ARBA" id="ARBA00005045"/>
    </source>
</evidence>
<evidence type="ECO:0000256" key="6">
    <source>
        <dbReference type="ARBA" id="ARBA00022741"/>
    </source>
</evidence>
<feature type="binding site" evidence="13">
    <location>
        <position position="270"/>
    </location>
    <ligand>
        <name>L-serine</name>
        <dbReference type="ChEBI" id="CHEBI:33384"/>
    </ligand>
</feature>
<dbReference type="InterPro" id="IPR002317">
    <property type="entry name" value="Ser-tRNA-ligase_type_1"/>
</dbReference>
<dbReference type="GO" id="GO:0016260">
    <property type="term" value="P:selenocysteine biosynthetic process"/>
    <property type="evidence" value="ECO:0007669"/>
    <property type="project" value="UniProtKB-UniRule"/>
</dbReference>
<evidence type="ECO:0000256" key="12">
    <source>
        <dbReference type="HAMAP-Rule" id="MF_00176"/>
    </source>
</evidence>
<dbReference type="SUPFAM" id="SSF55681">
    <property type="entry name" value="Class II aaRS and biotin synthetases"/>
    <property type="match status" value="1"/>
</dbReference>
<evidence type="ECO:0000256" key="9">
    <source>
        <dbReference type="ARBA" id="ARBA00023146"/>
    </source>
</evidence>
<dbReference type="Pfam" id="PF00587">
    <property type="entry name" value="tRNA-synt_2b"/>
    <property type="match status" value="1"/>
</dbReference>
<evidence type="ECO:0000256" key="7">
    <source>
        <dbReference type="ARBA" id="ARBA00022840"/>
    </source>
</evidence>
<dbReference type="InterPro" id="IPR002314">
    <property type="entry name" value="aa-tRNA-synt_IIb"/>
</dbReference>
<keyword evidence="17" id="KW-1185">Reference proteome</keyword>
<dbReference type="EC" id="6.1.1.11" evidence="12"/>
<feature type="domain" description="Aminoacyl-transfer RNA synthetases class-II family profile" evidence="15">
    <location>
        <begin position="178"/>
        <end position="418"/>
    </location>
</feature>
<dbReference type="InterPro" id="IPR042103">
    <property type="entry name" value="SerRS_1_N_sf"/>
</dbReference>